<organism evidence="2 3">
    <name type="scientific">Mucilaginibacter pedocola</name>
    <dbReference type="NCBI Taxonomy" id="1792845"/>
    <lineage>
        <taxon>Bacteria</taxon>
        <taxon>Pseudomonadati</taxon>
        <taxon>Bacteroidota</taxon>
        <taxon>Sphingobacteriia</taxon>
        <taxon>Sphingobacteriales</taxon>
        <taxon>Sphingobacteriaceae</taxon>
        <taxon>Mucilaginibacter</taxon>
    </lineage>
</organism>
<feature type="signal peptide" evidence="1">
    <location>
        <begin position="1"/>
        <end position="20"/>
    </location>
</feature>
<keyword evidence="3" id="KW-1185">Reference proteome</keyword>
<evidence type="ECO:0000256" key="1">
    <source>
        <dbReference type="SAM" id="SignalP"/>
    </source>
</evidence>
<proteinExistence type="predicted"/>
<evidence type="ECO:0000313" key="2">
    <source>
        <dbReference type="EMBL" id="OOQ58513.1"/>
    </source>
</evidence>
<accession>A0A1S9PC08</accession>
<sequence>MFAYYIAVGLRIIPSITAITASTSNIFINPPTVVKKKPTAQPITRMTAMVYNNEFMVVDV</sequence>
<name>A0A1S9PC08_9SPHI</name>
<comment type="caution">
    <text evidence="2">The sequence shown here is derived from an EMBL/GenBank/DDBJ whole genome shotgun (WGS) entry which is preliminary data.</text>
</comment>
<reference evidence="2 3" key="1">
    <citation type="submission" date="2016-07" db="EMBL/GenBank/DDBJ databases">
        <title>Genomic analysis of zinc-resistant bacterium Mucilaginibacter pedocola TBZ30.</title>
        <authorList>
            <person name="Huang J."/>
            <person name="Tang J."/>
        </authorList>
    </citation>
    <scope>NUCLEOTIDE SEQUENCE [LARGE SCALE GENOMIC DNA]</scope>
    <source>
        <strain evidence="2 3">TBZ30</strain>
    </source>
</reference>
<dbReference type="Proteomes" id="UP000189739">
    <property type="component" value="Unassembled WGS sequence"/>
</dbReference>
<protein>
    <submittedName>
        <fullName evidence="2">Uncharacterized protein</fullName>
    </submittedName>
</protein>
<dbReference type="EMBL" id="MBTF01000023">
    <property type="protein sequence ID" value="OOQ58513.1"/>
    <property type="molecule type" value="Genomic_DNA"/>
</dbReference>
<gene>
    <name evidence="2" type="ORF">BC343_07550</name>
</gene>
<evidence type="ECO:0000313" key="3">
    <source>
        <dbReference type="Proteomes" id="UP000189739"/>
    </source>
</evidence>
<feature type="chain" id="PRO_5012729867" evidence="1">
    <location>
        <begin position="21"/>
        <end position="60"/>
    </location>
</feature>
<keyword evidence="1" id="KW-0732">Signal</keyword>
<dbReference type="AlphaFoldDB" id="A0A1S9PC08"/>